<organism evidence="6 7">
    <name type="scientific">Wallemia ichthyophaga</name>
    <dbReference type="NCBI Taxonomy" id="245174"/>
    <lineage>
        <taxon>Eukaryota</taxon>
        <taxon>Fungi</taxon>
        <taxon>Dikarya</taxon>
        <taxon>Basidiomycota</taxon>
        <taxon>Wallemiomycotina</taxon>
        <taxon>Wallemiomycetes</taxon>
        <taxon>Wallemiales</taxon>
        <taxon>Wallemiaceae</taxon>
        <taxon>Wallemia</taxon>
    </lineage>
</organism>
<feature type="domain" description="Histidine-specific methyltransferase SAM-dependent" evidence="5">
    <location>
        <begin position="243"/>
        <end position="427"/>
    </location>
</feature>
<evidence type="ECO:0000259" key="5">
    <source>
        <dbReference type="Pfam" id="PF10017"/>
    </source>
</evidence>
<accession>A0A4T0HD79</accession>
<dbReference type="Gene3D" id="3.90.1580.10">
    <property type="entry name" value="paralog of FGE (formylglycine-generating enzyme)"/>
    <property type="match status" value="1"/>
</dbReference>
<sequence>MAEIYNLSTELEIDPNFSLKSLSSSLDDLEHNPDSIQSTSLPYTKSIPTLLLYDNKGLQLYDEITQGTFYYPFWKELEILRDNKHQIAQKLFNSYNAGTVVELGAGSLRKTSHLLDAMNQLSRSNKRSDINYFALDLDRHELERTLADMHHQQLDKDVTMAGLCGTYDMGFDWLSSKIKKESDSSGDSSPDSSAPITPSDRKSSASDFGDAPPPRKSSVLTPPSSPGLAGKSESSLSVLGDDRNPLSFWHLGSSIGNFDRNSAVSFLQTVRESLRPGFDTLLVGLDKRNEKNMVKRAYDDEFGVTKRFILNGLSHASRILAPYNDNNDQLLEGKFEYVSVYDEDNGRHEAYYKAKEALTITIPTINAFNELTDTVKQVQIQKDELLNVEWSYKYSDEEAISLFRAAGLRATYKWSDSNDMYGLWLVERPSFNLLPPNLPSWASTTRQSLQGVPLVSDWIEMWKCWDCIMGMVPDEMLHRKPIDLRHIVLFYFGHIPAFLDIYISNHFDTPLTNARFKDIFERGIDPSMDDPNVCHDHSLVPEKEEDWPTLAQVLEFDVRTRQRLLNIYADLDLGKVHLDRRLSRVLHMTYEHMIMHGETLLYMLIQKCEDINPPSGFSVPDWQALATMWNGKKGEEALSNNILHFPAQTVTLGHDDAESGDKDQNLANDQPETHEYGWDCEHAATLSHVGAFRVDALPIRNGEFREWLERTHSTHMPASWAVRDGSTKVRTLYGLVEFDVAQHWPVQDSLEWLERYAHDKGGRIPNEPELKVLSSVTANDHPAANVSFGNWHPVPPAPPSRVGKGHNGGVWEWSSNPFDKLEGYEPSKLYPGYSNDFFDGAHYTVSGASYASAGRIAERASFRNWYQKPYVRTWFQLLKSDPFCRYPYVFAGARVAYSV</sequence>
<feature type="region of interest" description="Disordered" evidence="3">
    <location>
        <begin position="180"/>
        <end position="236"/>
    </location>
</feature>
<dbReference type="InterPro" id="IPR019257">
    <property type="entry name" value="MeTrfase_dom"/>
</dbReference>
<dbReference type="Proteomes" id="UP000306954">
    <property type="component" value="Unassembled WGS sequence"/>
</dbReference>
<dbReference type="PANTHER" id="PTHR43397:SF1">
    <property type="entry name" value="ERGOTHIONEINE BIOSYNTHESIS PROTEIN 1"/>
    <property type="match status" value="1"/>
</dbReference>
<evidence type="ECO:0000256" key="1">
    <source>
        <dbReference type="ARBA" id="ARBA00022603"/>
    </source>
</evidence>
<dbReference type="Pfam" id="PF03781">
    <property type="entry name" value="FGE-sulfatase"/>
    <property type="match status" value="2"/>
</dbReference>
<keyword evidence="2" id="KW-0808">Transferase</keyword>
<evidence type="ECO:0000313" key="7">
    <source>
        <dbReference type="Proteomes" id="UP000306954"/>
    </source>
</evidence>
<proteinExistence type="predicted"/>
<dbReference type="EMBL" id="SPOF01000019">
    <property type="protein sequence ID" value="TIB12342.1"/>
    <property type="molecule type" value="Genomic_DNA"/>
</dbReference>
<dbReference type="GO" id="GO:0008168">
    <property type="term" value="F:methyltransferase activity"/>
    <property type="evidence" value="ECO:0007669"/>
    <property type="project" value="UniProtKB-KW"/>
</dbReference>
<evidence type="ECO:0000259" key="4">
    <source>
        <dbReference type="Pfam" id="PF03781"/>
    </source>
</evidence>
<evidence type="ECO:0000313" key="6">
    <source>
        <dbReference type="EMBL" id="TIB12342.1"/>
    </source>
</evidence>
<keyword evidence="1" id="KW-0489">Methyltransferase</keyword>
<evidence type="ECO:0000256" key="2">
    <source>
        <dbReference type="ARBA" id="ARBA00022679"/>
    </source>
</evidence>
<dbReference type="PANTHER" id="PTHR43397">
    <property type="entry name" value="ERGOTHIONEINE BIOSYNTHESIS PROTEIN 1"/>
    <property type="match status" value="1"/>
</dbReference>
<dbReference type="Pfam" id="PF10017">
    <property type="entry name" value="Methyltransf_33"/>
    <property type="match status" value="2"/>
</dbReference>
<name>A0A4T0HD79_WALIC</name>
<comment type="caution">
    <text evidence="6">The sequence shown here is derived from an EMBL/GenBank/DDBJ whole genome shotgun (WGS) entry which is preliminary data.</text>
</comment>
<reference evidence="6 7" key="1">
    <citation type="submission" date="2019-03" db="EMBL/GenBank/DDBJ databases">
        <title>Sequencing 23 genomes of Wallemia ichthyophaga.</title>
        <authorList>
            <person name="Gostincar C."/>
        </authorList>
    </citation>
    <scope>NUCLEOTIDE SEQUENCE [LARGE SCALE GENOMIC DNA]</scope>
    <source>
        <strain evidence="6 7">EXF-8621</strain>
    </source>
</reference>
<dbReference type="AlphaFoldDB" id="A0A4T0HD79"/>
<dbReference type="OrthoDB" id="659at2759"/>
<dbReference type="InterPro" id="IPR051128">
    <property type="entry name" value="EgtD_Methyltrsf_superfamily"/>
</dbReference>
<feature type="domain" description="Histidine-specific methyltransferase SAM-dependent" evidence="5">
    <location>
        <begin position="44"/>
        <end position="175"/>
    </location>
</feature>
<dbReference type="SUPFAM" id="SSF56436">
    <property type="entry name" value="C-type lectin-like"/>
    <property type="match status" value="1"/>
</dbReference>
<protein>
    <recommendedName>
        <fullName evidence="8">Meiotically up-regulated protein</fullName>
    </recommendedName>
</protein>
<evidence type="ECO:0008006" key="8">
    <source>
        <dbReference type="Google" id="ProtNLM"/>
    </source>
</evidence>
<dbReference type="InterPro" id="IPR016187">
    <property type="entry name" value="CTDL_fold"/>
</dbReference>
<dbReference type="InterPro" id="IPR029063">
    <property type="entry name" value="SAM-dependent_MTases_sf"/>
</dbReference>
<feature type="domain" description="Sulfatase-modifying factor enzyme-like" evidence="4">
    <location>
        <begin position="675"/>
        <end position="772"/>
    </location>
</feature>
<dbReference type="GO" id="GO:0032259">
    <property type="term" value="P:methylation"/>
    <property type="evidence" value="ECO:0007669"/>
    <property type="project" value="UniProtKB-KW"/>
</dbReference>
<dbReference type="InterPro" id="IPR042095">
    <property type="entry name" value="SUMF_sf"/>
</dbReference>
<dbReference type="Gene3D" id="3.40.50.150">
    <property type="entry name" value="Vaccinia Virus protein VP39"/>
    <property type="match status" value="1"/>
</dbReference>
<evidence type="ECO:0000256" key="3">
    <source>
        <dbReference type="SAM" id="MobiDB-lite"/>
    </source>
</evidence>
<gene>
    <name evidence="6" type="ORF">E3P90_02098</name>
</gene>
<dbReference type="InterPro" id="IPR005532">
    <property type="entry name" value="SUMF_dom"/>
</dbReference>
<feature type="domain" description="Sulfatase-modifying factor enzyme-like" evidence="4">
    <location>
        <begin position="792"/>
        <end position="868"/>
    </location>
</feature>